<name>A0A367FEI0_9ACTN</name>
<keyword evidence="5" id="KW-0046">Antibiotic resistance</keyword>
<dbReference type="PANTHER" id="PTHR42718:SF42">
    <property type="entry name" value="EXPORT PROTEIN"/>
    <property type="match status" value="1"/>
</dbReference>
<sequence length="146" mass="15185">MVIFAGASIWAAYAGDADQLIAARAAMGVGTALITPAGFAVLLWTFTGPTRATAIAISSTSIGAGMAAGPVWAGLLLSRRPGIGGTGPARRRHSRPVRPGAVRRSRVHPGRAPRRRLEHVRRTLRNSRAGLRLAYGRKTQGAGAGV</sequence>
<dbReference type="Gene3D" id="1.20.1720.10">
    <property type="entry name" value="Multidrug resistance protein D"/>
    <property type="match status" value="1"/>
</dbReference>
<evidence type="ECO:0000256" key="1">
    <source>
        <dbReference type="ARBA" id="ARBA00004141"/>
    </source>
</evidence>
<evidence type="ECO:0000256" key="7">
    <source>
        <dbReference type="SAM" id="Phobius"/>
    </source>
</evidence>
<dbReference type="InterPro" id="IPR036259">
    <property type="entry name" value="MFS_trans_sf"/>
</dbReference>
<organism evidence="8 9">
    <name type="scientific">Streptomyces diacarni</name>
    <dbReference type="NCBI Taxonomy" id="2800381"/>
    <lineage>
        <taxon>Bacteria</taxon>
        <taxon>Bacillati</taxon>
        <taxon>Actinomycetota</taxon>
        <taxon>Actinomycetes</taxon>
        <taxon>Kitasatosporales</taxon>
        <taxon>Streptomycetaceae</taxon>
        <taxon>Streptomyces</taxon>
    </lineage>
</organism>
<feature type="region of interest" description="Disordered" evidence="6">
    <location>
        <begin position="83"/>
        <end position="115"/>
    </location>
</feature>
<dbReference type="EMBL" id="QOIN01000024">
    <property type="protein sequence ID" value="RCG28776.1"/>
    <property type="molecule type" value="Genomic_DNA"/>
</dbReference>
<proteinExistence type="predicted"/>
<evidence type="ECO:0000256" key="6">
    <source>
        <dbReference type="SAM" id="MobiDB-lite"/>
    </source>
</evidence>
<dbReference type="Proteomes" id="UP000252914">
    <property type="component" value="Unassembled WGS sequence"/>
</dbReference>
<evidence type="ECO:0000313" key="9">
    <source>
        <dbReference type="Proteomes" id="UP000252914"/>
    </source>
</evidence>
<dbReference type="GO" id="GO:0046677">
    <property type="term" value="P:response to antibiotic"/>
    <property type="evidence" value="ECO:0007669"/>
    <property type="project" value="UniProtKB-KW"/>
</dbReference>
<evidence type="ECO:0000256" key="3">
    <source>
        <dbReference type="ARBA" id="ARBA00022989"/>
    </source>
</evidence>
<dbReference type="SUPFAM" id="SSF103473">
    <property type="entry name" value="MFS general substrate transporter"/>
    <property type="match status" value="1"/>
</dbReference>
<keyword evidence="9" id="KW-1185">Reference proteome</keyword>
<evidence type="ECO:0000256" key="5">
    <source>
        <dbReference type="ARBA" id="ARBA00023251"/>
    </source>
</evidence>
<comment type="subcellular location">
    <subcellularLocation>
        <location evidence="1">Membrane</location>
        <topology evidence="1">Multi-pass membrane protein</topology>
    </subcellularLocation>
</comment>
<dbReference type="AlphaFoldDB" id="A0A367FEI0"/>
<reference evidence="8 9" key="1">
    <citation type="submission" date="2018-06" db="EMBL/GenBank/DDBJ databases">
        <title>Streptomyces reniochalinae sp. nov. and Streptomyces diacarnus sp. nov. from marine sponges.</title>
        <authorList>
            <person name="Li L."/>
        </authorList>
    </citation>
    <scope>NUCLEOTIDE SEQUENCE [LARGE SCALE GENOMIC DNA]</scope>
    <source>
        <strain evidence="8 9">LHW51701</strain>
    </source>
</reference>
<evidence type="ECO:0000256" key="2">
    <source>
        <dbReference type="ARBA" id="ARBA00022692"/>
    </source>
</evidence>
<keyword evidence="3 7" id="KW-1133">Transmembrane helix</keyword>
<comment type="caution">
    <text evidence="8">The sequence shown here is derived from an EMBL/GenBank/DDBJ whole genome shotgun (WGS) entry which is preliminary data.</text>
</comment>
<dbReference type="GO" id="GO:0016020">
    <property type="term" value="C:membrane"/>
    <property type="evidence" value="ECO:0007669"/>
    <property type="project" value="UniProtKB-SubCell"/>
</dbReference>
<keyword evidence="2 7" id="KW-0812">Transmembrane</keyword>
<evidence type="ECO:0000256" key="4">
    <source>
        <dbReference type="ARBA" id="ARBA00023136"/>
    </source>
</evidence>
<accession>A0A367FEI0</accession>
<feature type="compositionally biased region" description="Basic residues" evidence="6">
    <location>
        <begin position="89"/>
        <end position="115"/>
    </location>
</feature>
<protein>
    <submittedName>
        <fullName evidence="8">MFS transporter</fullName>
    </submittedName>
</protein>
<gene>
    <name evidence="8" type="ORF">DTL70_01370</name>
</gene>
<evidence type="ECO:0000313" key="8">
    <source>
        <dbReference type="EMBL" id="RCG28776.1"/>
    </source>
</evidence>
<keyword evidence="4 7" id="KW-0472">Membrane</keyword>
<feature type="transmembrane region" description="Helical" evidence="7">
    <location>
        <begin position="24"/>
        <end position="46"/>
    </location>
</feature>
<dbReference type="PANTHER" id="PTHR42718">
    <property type="entry name" value="MAJOR FACILITATOR SUPERFAMILY MULTIDRUG TRANSPORTER MFSC"/>
    <property type="match status" value="1"/>
</dbReference>